<gene>
    <name evidence="1" type="ordered locus">Tcur_3343</name>
</gene>
<proteinExistence type="predicted"/>
<protein>
    <submittedName>
        <fullName evidence="1">Uncharacterized protein</fullName>
    </submittedName>
</protein>
<evidence type="ECO:0000313" key="2">
    <source>
        <dbReference type="Proteomes" id="UP000001918"/>
    </source>
</evidence>
<sequence>MTPDGSGTAAPADLRVEYLEKLGDELVHRGFRVRLNTPLEKPASLHVMNPRATVLTEDILAEADADGWWFHWSWAERIAAADDVAAAADRIARVLAVR</sequence>
<organism evidence="1 2">
    <name type="scientific">Thermomonospora curvata (strain ATCC 19995 / DSM 43183 / JCM 3096 / KCTC 9072 / NBRC 15933 / NCIMB 10081 / Henssen B9)</name>
    <dbReference type="NCBI Taxonomy" id="471852"/>
    <lineage>
        <taxon>Bacteria</taxon>
        <taxon>Bacillati</taxon>
        <taxon>Actinomycetota</taxon>
        <taxon>Actinomycetes</taxon>
        <taxon>Streptosporangiales</taxon>
        <taxon>Thermomonosporaceae</taxon>
        <taxon>Thermomonospora</taxon>
    </lineage>
</organism>
<accession>D1AAG8</accession>
<dbReference type="AlphaFoldDB" id="D1AAG8"/>
<dbReference type="Proteomes" id="UP000001918">
    <property type="component" value="Chromosome"/>
</dbReference>
<dbReference type="RefSeq" id="WP_012853665.1">
    <property type="nucleotide sequence ID" value="NC_013510.1"/>
</dbReference>
<keyword evidence="2" id="KW-1185">Reference proteome</keyword>
<dbReference type="KEGG" id="tcu:Tcur_3343"/>
<dbReference type="EMBL" id="CP001738">
    <property type="protein sequence ID" value="ACY98881.1"/>
    <property type="molecule type" value="Genomic_DNA"/>
</dbReference>
<dbReference type="eggNOG" id="ENOG502ZQ3E">
    <property type="taxonomic scope" value="Bacteria"/>
</dbReference>
<reference evidence="1 2" key="1">
    <citation type="journal article" date="2011" name="Stand. Genomic Sci.">
        <title>Complete genome sequence of Thermomonospora curvata type strain (B9).</title>
        <authorList>
            <person name="Chertkov O."/>
            <person name="Sikorski J."/>
            <person name="Nolan M."/>
            <person name="Lapidus A."/>
            <person name="Lucas S."/>
            <person name="Del Rio T.G."/>
            <person name="Tice H."/>
            <person name="Cheng J.F."/>
            <person name="Goodwin L."/>
            <person name="Pitluck S."/>
            <person name="Liolios K."/>
            <person name="Ivanova N."/>
            <person name="Mavromatis K."/>
            <person name="Mikhailova N."/>
            <person name="Ovchinnikova G."/>
            <person name="Pati A."/>
            <person name="Chen A."/>
            <person name="Palaniappan K."/>
            <person name="Djao O.D."/>
            <person name="Land M."/>
            <person name="Hauser L."/>
            <person name="Chang Y.J."/>
            <person name="Jeffries C.D."/>
            <person name="Brettin T."/>
            <person name="Han C."/>
            <person name="Detter J.C."/>
            <person name="Rohde M."/>
            <person name="Goker M."/>
            <person name="Woyke T."/>
            <person name="Bristow J."/>
            <person name="Eisen J.A."/>
            <person name="Markowitz V."/>
            <person name="Hugenholtz P."/>
            <person name="Klenk H.P."/>
            <person name="Kyrpides N.C."/>
        </authorList>
    </citation>
    <scope>NUCLEOTIDE SEQUENCE [LARGE SCALE GENOMIC DNA]</scope>
    <source>
        <strain evidence="2">ATCC 19995 / DSM 43183 / JCM 3096 / KCTC 9072 / NBRC 15933 / NCIMB 10081 / Henssen B9</strain>
    </source>
</reference>
<dbReference type="HOGENOM" id="CLU_185373_0_0_11"/>
<name>D1AAG8_THECD</name>
<evidence type="ECO:0000313" key="1">
    <source>
        <dbReference type="EMBL" id="ACY98881.1"/>
    </source>
</evidence>